<dbReference type="AlphaFoldDB" id="A0A858RID1"/>
<protein>
    <submittedName>
        <fullName evidence="2">Uncharacterized protein</fullName>
    </submittedName>
</protein>
<dbReference type="RefSeq" id="WP_169454876.1">
    <property type="nucleotide sequence ID" value="NZ_CP051774.1"/>
</dbReference>
<organism evidence="2 3">
    <name type="scientific">Luteolibacter luteus</name>
    <dbReference type="NCBI Taxonomy" id="2728835"/>
    <lineage>
        <taxon>Bacteria</taxon>
        <taxon>Pseudomonadati</taxon>
        <taxon>Verrucomicrobiota</taxon>
        <taxon>Verrucomicrobiia</taxon>
        <taxon>Verrucomicrobiales</taxon>
        <taxon>Verrucomicrobiaceae</taxon>
        <taxon>Luteolibacter</taxon>
    </lineage>
</organism>
<dbReference type="KEGG" id="luo:HHL09_12005"/>
<reference evidence="2 3" key="1">
    <citation type="submission" date="2020-04" db="EMBL/GenBank/DDBJ databases">
        <title>Luteolibacter sp. G-1-1-1 isolated from soil.</title>
        <authorList>
            <person name="Dahal R.H."/>
        </authorList>
    </citation>
    <scope>NUCLEOTIDE SEQUENCE [LARGE SCALE GENOMIC DNA]</scope>
    <source>
        <strain evidence="2 3">G-1-1-1</strain>
    </source>
</reference>
<accession>A0A858RID1</accession>
<proteinExistence type="predicted"/>
<gene>
    <name evidence="2" type="ORF">HHL09_12005</name>
</gene>
<dbReference type="Proteomes" id="UP000501812">
    <property type="component" value="Chromosome"/>
</dbReference>
<feature type="compositionally biased region" description="Acidic residues" evidence="1">
    <location>
        <begin position="1"/>
        <end position="13"/>
    </location>
</feature>
<evidence type="ECO:0000256" key="1">
    <source>
        <dbReference type="SAM" id="MobiDB-lite"/>
    </source>
</evidence>
<dbReference type="EMBL" id="CP051774">
    <property type="protein sequence ID" value="QJE96475.1"/>
    <property type="molecule type" value="Genomic_DNA"/>
</dbReference>
<feature type="region of interest" description="Disordered" evidence="1">
    <location>
        <begin position="1"/>
        <end position="21"/>
    </location>
</feature>
<keyword evidence="3" id="KW-1185">Reference proteome</keyword>
<evidence type="ECO:0000313" key="3">
    <source>
        <dbReference type="Proteomes" id="UP000501812"/>
    </source>
</evidence>
<evidence type="ECO:0000313" key="2">
    <source>
        <dbReference type="EMBL" id="QJE96475.1"/>
    </source>
</evidence>
<sequence length="179" mass="19959">MEAEDEDDNDEITLDPPPAQPVLEGDLLKTRIDAVVGSPALWNRLEIRLGDLLEEMADFDDSLNDDELQSLFTVAIIALGAMHPVVPREYDPDPYRMTAWYQEEIATGPADEKMAEYMETLFEKTVQPKVASAAAGMLAGYAEDKKIRDEKLEQLITAVCAAIWEAAHWPVDLNPEAKN</sequence>
<name>A0A858RID1_9BACT</name>